<comment type="caution">
    <text evidence="1">The sequence shown here is derived from an EMBL/GenBank/DDBJ whole genome shotgun (WGS) entry which is preliminary data.</text>
</comment>
<name>A0A2P6RVR5_ROSCH</name>
<evidence type="ECO:0000313" key="1">
    <source>
        <dbReference type="EMBL" id="PRQ50513.1"/>
    </source>
</evidence>
<dbReference type="InterPro" id="IPR038765">
    <property type="entry name" value="Papain-like_cys_pep_sf"/>
</dbReference>
<accession>A0A2P6RVR5</accession>
<dbReference type="EMBL" id="PDCK01000040">
    <property type="protein sequence ID" value="PRQ50513.1"/>
    <property type="molecule type" value="Genomic_DNA"/>
</dbReference>
<protein>
    <submittedName>
        <fullName evidence="1">Uncharacterized protein</fullName>
    </submittedName>
</protein>
<dbReference type="Gramene" id="PRQ50513">
    <property type="protein sequence ID" value="PRQ50513"/>
    <property type="gene ID" value="RchiOBHm_Chr2g0134051"/>
</dbReference>
<organism evidence="1 2">
    <name type="scientific">Rosa chinensis</name>
    <name type="common">China rose</name>
    <dbReference type="NCBI Taxonomy" id="74649"/>
    <lineage>
        <taxon>Eukaryota</taxon>
        <taxon>Viridiplantae</taxon>
        <taxon>Streptophyta</taxon>
        <taxon>Embryophyta</taxon>
        <taxon>Tracheophyta</taxon>
        <taxon>Spermatophyta</taxon>
        <taxon>Magnoliopsida</taxon>
        <taxon>eudicotyledons</taxon>
        <taxon>Gunneridae</taxon>
        <taxon>Pentapetalae</taxon>
        <taxon>rosids</taxon>
        <taxon>fabids</taxon>
        <taxon>Rosales</taxon>
        <taxon>Rosaceae</taxon>
        <taxon>Rosoideae</taxon>
        <taxon>Rosoideae incertae sedis</taxon>
        <taxon>Rosa</taxon>
    </lineage>
</organism>
<dbReference type="SUPFAM" id="SSF54001">
    <property type="entry name" value="Cysteine proteinases"/>
    <property type="match status" value="1"/>
</dbReference>
<reference evidence="1 2" key="1">
    <citation type="journal article" date="2018" name="Nat. Genet.">
        <title>The Rosa genome provides new insights in the design of modern roses.</title>
        <authorList>
            <person name="Bendahmane M."/>
        </authorList>
    </citation>
    <scope>NUCLEOTIDE SEQUENCE [LARGE SCALE GENOMIC DNA]</scope>
    <source>
        <strain evidence="2">cv. Old Blush</strain>
    </source>
</reference>
<sequence length="96" mass="10984">MSFLYQVLKKSKMLDMIGFVDPANTSVIGCGNPTERARSLSVSYERGKPGQIFLVPYNSGCHWMLTVVNPTEEVVYFRDPLKRRLITGEWRTIVDK</sequence>
<dbReference type="Proteomes" id="UP000238479">
    <property type="component" value="Chromosome 2"/>
</dbReference>
<proteinExistence type="predicted"/>
<gene>
    <name evidence="1" type="ORF">RchiOBHm_Chr2g0134051</name>
</gene>
<dbReference type="AlphaFoldDB" id="A0A2P6RVR5"/>
<keyword evidence="2" id="KW-1185">Reference proteome</keyword>
<evidence type="ECO:0000313" key="2">
    <source>
        <dbReference type="Proteomes" id="UP000238479"/>
    </source>
</evidence>